<name>A0A5K7Z2T0_9BACT</name>
<dbReference type="Proteomes" id="UP000427769">
    <property type="component" value="Chromosome"/>
</dbReference>
<evidence type="ECO:0000313" key="4">
    <source>
        <dbReference type="Proteomes" id="UP000427769"/>
    </source>
</evidence>
<dbReference type="AlphaFoldDB" id="A0A5K7Z2T0"/>
<sequence length="146" mass="16202">MNSSHKIKIFQNEHGGSLIEFAIVMPLLLVILFAIIEFGILLYNQAVITNASREGVRFGIVARAPRYTTEEIDTYVTSFCDNNLLITFGGWTAPTVTVNFDEGQDFGDPLSVQIQWPHTFLALPNLPGVGLSNPMTLSAYTVMNYE</sequence>
<gene>
    <name evidence="3" type="ORF">DSCW_23670</name>
</gene>
<keyword evidence="1" id="KW-0812">Transmembrane</keyword>
<dbReference type="OrthoDB" id="6165442at2"/>
<keyword evidence="1" id="KW-0472">Membrane</keyword>
<dbReference type="RefSeq" id="WP_155303920.1">
    <property type="nucleotide sequence ID" value="NZ_AP021875.1"/>
</dbReference>
<dbReference type="EMBL" id="AP021875">
    <property type="protein sequence ID" value="BBO74950.1"/>
    <property type="molecule type" value="Genomic_DNA"/>
</dbReference>
<evidence type="ECO:0000256" key="1">
    <source>
        <dbReference type="SAM" id="Phobius"/>
    </source>
</evidence>
<proteinExistence type="predicted"/>
<dbReference type="KEGG" id="dwd:DSCW_23670"/>
<dbReference type="Pfam" id="PF07811">
    <property type="entry name" value="TadE"/>
    <property type="match status" value="1"/>
</dbReference>
<feature type="domain" description="TadE-like" evidence="2">
    <location>
        <begin position="15"/>
        <end position="57"/>
    </location>
</feature>
<keyword evidence="4" id="KW-1185">Reference proteome</keyword>
<evidence type="ECO:0000313" key="3">
    <source>
        <dbReference type="EMBL" id="BBO74950.1"/>
    </source>
</evidence>
<dbReference type="InterPro" id="IPR012495">
    <property type="entry name" value="TadE-like_dom"/>
</dbReference>
<evidence type="ECO:0000259" key="2">
    <source>
        <dbReference type="Pfam" id="PF07811"/>
    </source>
</evidence>
<protein>
    <recommendedName>
        <fullName evidence="2">TadE-like domain-containing protein</fullName>
    </recommendedName>
</protein>
<feature type="transmembrane region" description="Helical" evidence="1">
    <location>
        <begin position="21"/>
        <end position="43"/>
    </location>
</feature>
<organism evidence="3 4">
    <name type="scientific">Desulfosarcina widdelii</name>
    <dbReference type="NCBI Taxonomy" id="947919"/>
    <lineage>
        <taxon>Bacteria</taxon>
        <taxon>Pseudomonadati</taxon>
        <taxon>Thermodesulfobacteriota</taxon>
        <taxon>Desulfobacteria</taxon>
        <taxon>Desulfobacterales</taxon>
        <taxon>Desulfosarcinaceae</taxon>
        <taxon>Desulfosarcina</taxon>
    </lineage>
</organism>
<accession>A0A5K7Z2T0</accession>
<reference evidence="3 4" key="1">
    <citation type="submission" date="2019-11" db="EMBL/GenBank/DDBJ databases">
        <title>Comparative genomics of hydrocarbon-degrading Desulfosarcina strains.</title>
        <authorList>
            <person name="Watanabe M."/>
            <person name="Kojima H."/>
            <person name="Fukui M."/>
        </authorList>
    </citation>
    <scope>NUCLEOTIDE SEQUENCE [LARGE SCALE GENOMIC DNA]</scope>
    <source>
        <strain evidence="3 4">PP31</strain>
    </source>
</reference>
<keyword evidence="1" id="KW-1133">Transmembrane helix</keyword>